<reference evidence="2" key="1">
    <citation type="submission" date="2014-08" db="EMBL/GenBank/DDBJ databases">
        <authorList>
            <person name="Edwards T."/>
        </authorList>
    </citation>
    <scope>NUCLEOTIDE SEQUENCE [LARGE SCALE GENOMIC DNA]</scope>
</reference>
<evidence type="ECO:0008006" key="3">
    <source>
        <dbReference type="Google" id="ProtNLM"/>
    </source>
</evidence>
<dbReference type="EMBL" id="CCND01000011">
    <property type="protein sequence ID" value="CDX54568.1"/>
    <property type="molecule type" value="Genomic_DNA"/>
</dbReference>
<protein>
    <recommendedName>
        <fullName evidence="3">Major capsid protein</fullName>
    </recommendedName>
</protein>
<dbReference type="Proteomes" id="UP000182888">
    <property type="component" value="Unassembled WGS sequence"/>
</dbReference>
<dbReference type="AlphaFoldDB" id="A0A0K2VUY9"/>
<organism evidence="1 2">
    <name type="scientific">Mesorhizobium plurifarium</name>
    <dbReference type="NCBI Taxonomy" id="69974"/>
    <lineage>
        <taxon>Bacteria</taxon>
        <taxon>Pseudomonadati</taxon>
        <taxon>Pseudomonadota</taxon>
        <taxon>Alphaproteobacteria</taxon>
        <taxon>Hyphomicrobiales</taxon>
        <taxon>Phyllobacteriaceae</taxon>
        <taxon>Mesorhizobium</taxon>
    </lineage>
</organism>
<evidence type="ECO:0000313" key="1">
    <source>
        <dbReference type="EMBL" id="CDX54568.1"/>
    </source>
</evidence>
<name>A0A0K2VUY9_MESPL</name>
<dbReference type="Pfam" id="PF19821">
    <property type="entry name" value="Phage_capsid_2"/>
    <property type="match status" value="1"/>
</dbReference>
<accession>A0A0K2VUY9</accession>
<evidence type="ECO:0000313" key="2">
    <source>
        <dbReference type="Proteomes" id="UP000182888"/>
    </source>
</evidence>
<sequence length="293" mass="31894">MSQNIAAWYTEKIRDQVIVSYQAHGGMLDNTMMSGDVVANTVKFPIIGRTEVYRLTGAIERVPAGGPGLSTVQMQFSDFEASDFWRTQDAYKAGPNEQAALVTILVNAVRRKRDTIKLDALAAFVAAGGNGTSTIGDGTTRIDILNLEQARAEMAGAAIDDEVYCVLPAMWMSQLCFYKEFADAQWVGLANAPFSQMQRLKTKTVRGVNYIECPDEYFVGKDGTSLYGYMWAKNAMGAETPWNQETPSITPQPLLQGTPYLVKTGIGGAAIGIQGKGVKRLDFLKITAPARPA</sequence>
<dbReference type="InterPro" id="IPR045565">
    <property type="entry name" value="Phage_capsid_2"/>
</dbReference>
<gene>
    <name evidence="1" type="ORF">MPL1032_190154</name>
</gene>
<proteinExistence type="predicted"/>